<evidence type="ECO:0000313" key="2">
    <source>
        <dbReference type="Proteomes" id="UP000253508"/>
    </source>
</evidence>
<dbReference type="EMBL" id="QORO01000001">
    <property type="protein sequence ID" value="RCK61530.1"/>
    <property type="molecule type" value="Genomic_DNA"/>
</dbReference>
<dbReference type="Pfam" id="PF13814">
    <property type="entry name" value="Replic_Relax"/>
    <property type="match status" value="1"/>
</dbReference>
<reference evidence="1 2" key="1">
    <citation type="submission" date="2018-07" db="EMBL/GenBank/DDBJ databases">
        <title>Microbacterium endoborsara sp. nov., a novel actinobacterium isolated from Borszczowia aralocaspica.</title>
        <authorList>
            <person name="An D."/>
        </authorList>
    </citation>
    <scope>NUCLEOTIDE SEQUENCE [LARGE SCALE GENOMIC DNA]</scope>
    <source>
        <strain evidence="1 2">C1.15228</strain>
    </source>
</reference>
<gene>
    <name evidence="1" type="ORF">DTO57_02525</name>
</gene>
<dbReference type="AlphaFoldDB" id="A0A367Y7D7"/>
<proteinExistence type="predicted"/>
<dbReference type="RefSeq" id="WP_114116633.1">
    <property type="nucleotide sequence ID" value="NZ_BMHU01000001.1"/>
</dbReference>
<organism evidence="1 2">
    <name type="scientific">Microbacterium sorbitolivorans</name>
    <dbReference type="NCBI Taxonomy" id="1867410"/>
    <lineage>
        <taxon>Bacteria</taxon>
        <taxon>Bacillati</taxon>
        <taxon>Actinomycetota</taxon>
        <taxon>Actinomycetes</taxon>
        <taxon>Micrococcales</taxon>
        <taxon>Microbacteriaceae</taxon>
        <taxon>Microbacterium</taxon>
    </lineage>
</organism>
<dbReference type="Proteomes" id="UP000253508">
    <property type="component" value="Unassembled WGS sequence"/>
</dbReference>
<protein>
    <recommendedName>
        <fullName evidence="3">Replication-relaxation</fullName>
    </recommendedName>
</protein>
<comment type="caution">
    <text evidence="1">The sequence shown here is derived from an EMBL/GenBank/DDBJ whole genome shotgun (WGS) entry which is preliminary data.</text>
</comment>
<evidence type="ECO:0008006" key="3">
    <source>
        <dbReference type="Google" id="ProtNLM"/>
    </source>
</evidence>
<name>A0A367Y7D7_9MICO</name>
<dbReference type="InterPro" id="IPR025855">
    <property type="entry name" value="Replic_Relax"/>
</dbReference>
<sequence>MTPDTRSPHASLDGHLTDRDVRILEDLQRYRLLTTRHLQRLHFAATPFGSHTSVPGATRATTRVLGRLETRGAIVRLQRRIGGVKHGSALTVWQLGPAGDRYLRARSGDTTRRRYLEPSRTFLAHTLAVADVAVLLLERSSARHFDLLELEPEPECWRPFTGAGGEQISLKPDLLAVTADPSTETHSFVEVDRATEHLPKIIRKCLVYQRYHDTGIEQQRRGVFPAVIWIVPDATRAIKIRDAIAGDARLDAGLFWTITPDQTLAHLAPYPAPTI</sequence>
<dbReference type="OrthoDB" id="4146863at2"/>
<evidence type="ECO:0000313" key="1">
    <source>
        <dbReference type="EMBL" id="RCK61530.1"/>
    </source>
</evidence>
<accession>A0A367Y7D7</accession>
<keyword evidence="2" id="KW-1185">Reference proteome</keyword>